<evidence type="ECO:0000313" key="3">
    <source>
        <dbReference type="Proteomes" id="UP000030185"/>
    </source>
</evidence>
<dbReference type="NCBIfam" id="TIGR04183">
    <property type="entry name" value="Por_Secre_tail"/>
    <property type="match status" value="1"/>
</dbReference>
<gene>
    <name evidence="2" type="ORF">MYP_1271</name>
</gene>
<dbReference type="OrthoDB" id="965820at2"/>
<organism evidence="2 3">
    <name type="scientific">Sporocytophaga myxococcoides</name>
    <dbReference type="NCBI Taxonomy" id="153721"/>
    <lineage>
        <taxon>Bacteria</taxon>
        <taxon>Pseudomonadati</taxon>
        <taxon>Bacteroidota</taxon>
        <taxon>Cytophagia</taxon>
        <taxon>Cytophagales</taxon>
        <taxon>Cytophagaceae</taxon>
        <taxon>Sporocytophaga</taxon>
    </lineage>
</organism>
<sequence length="1300" mass="135029">MKKIFTLILMALLLYAGPGWATVYYSKGVPGVGGSGLIANTLANWVTGTDGTGTSPATFLNAGDEFHILNGHNIKATSKWTVAGRVFIESGGTFVAGSFDHDITLNTVGNAKYNISVSNDEYSYNNLKFGTISPSSTFTFSVGEDVFFTPRNLNYPNISITGTAIGYVFVDANLTANNFSIDGPTIINLTSTLTITQNLSVKNGNLNVDDAGTIQVGGNLTIAGGTFSARNYGAGTNTINVTGVLGISAGTFNGSASENAAASVVFNIGSFNMTGGIFNGAAGNASTLINISGSYSLTNGDYNALISSSGQTTIALKGTNGNITSTVPMTNGVQDVIVTGSYKLLSDFEVGKALTLSAGNLNLNGYILKLDDALNITNGTLTGSNTSGIYFASATVGANLPAITLGKLTIDRTEQTINLIGNVTVHEELKFTSGNLSIGSNILTIGDKIIGSGLIGGPTSNMVFNGSTPATDIPGLTLQNLTISRPNGINLAGNVTVGGILTLTNGTLDNSSNILTLANNATIVRDQGSLSALPTFAGLINLVYNGLTAVNSYYEIPTSSVALNNLTINKSGGSGLTLISNVTVNGILTIPSGGILSAGNQTINIKNNWVNNGTFNAGTGTVNFAGTTTISGSSSNTFYNVSLASGASLTVPATTTTINGDFLATAPSTFNHNNGTITYAGAGTQNIAGLNYYNLTSANTGTRILNGTIGIANTFSPGTNSYTATGSTINFNGTNQTINAFSYNNLSLSNSGTKTPAEATLTANNLTISGTAILAGNGKTINVAGNWTTHGAAAFAETGSKVVFIGSVPQTITTTGGEIFNDLTVNSTSTVSLNSATTVNGILALTNGILASGGNLTLNLNSGSVAYNTGDAGTVTGNIKISKSVNSTKTHYLACPLIGATANDFADNTPVTDPTKPGSTRLYEYIDGAWSPITEMNTGLAPFKAYSLYFTAPTTLDFTGTYGHGTVPSEITFPNSTSGFRMIGNPFPSTIDWTQSGWTKNNINNAIYYWDAATSKYASFVNGSGINGGTQYIPALQGFFVTTSGTGGTASLSMTNNVRTTSQSPSLWRTSVDNQPVLNLTAQNGAYSDETVLKFTEDASDLFDGNLDALKLKNAGNNPNFYSLTNGRSYAINSLPLNYIDSTIPLKLEAPVTGNYVISASQFTGFDTTDIILEDKLLNISYDLKSSNGYSAAITKGDTAIRFFIKFRKADVVTGLSNQTEGKVAVNAIGNTVNVYFSNIEEKEASVVFLNIIGQEVDRSENVSISQGVYTKSLKVSTGIYIVKVKAGNKVYTEKIYINN</sequence>
<feature type="signal peptide" evidence="1">
    <location>
        <begin position="1"/>
        <end position="21"/>
    </location>
</feature>
<dbReference type="RefSeq" id="WP_045459970.1">
    <property type="nucleotide sequence ID" value="NZ_BBLT01000002.1"/>
</dbReference>
<feature type="chain" id="PRO_5001937334" description="Secretion system C-terminal sorting domain-containing protein" evidence="1">
    <location>
        <begin position="22"/>
        <end position="1300"/>
    </location>
</feature>
<evidence type="ECO:0008006" key="4">
    <source>
        <dbReference type="Google" id="ProtNLM"/>
    </source>
</evidence>
<dbReference type="EMBL" id="BBLT01000002">
    <property type="protein sequence ID" value="GAL84043.1"/>
    <property type="molecule type" value="Genomic_DNA"/>
</dbReference>
<evidence type="ECO:0000313" key="2">
    <source>
        <dbReference type="EMBL" id="GAL84043.1"/>
    </source>
</evidence>
<evidence type="ECO:0000256" key="1">
    <source>
        <dbReference type="SAM" id="SignalP"/>
    </source>
</evidence>
<keyword evidence="3" id="KW-1185">Reference proteome</keyword>
<accession>A0A098LCS3</accession>
<comment type="caution">
    <text evidence="2">The sequence shown here is derived from an EMBL/GenBank/DDBJ whole genome shotgun (WGS) entry which is preliminary data.</text>
</comment>
<proteinExistence type="predicted"/>
<dbReference type="eggNOG" id="COG5492">
    <property type="taxonomic scope" value="Bacteria"/>
</dbReference>
<dbReference type="STRING" id="153721.MYP_1271"/>
<reference evidence="2 3" key="1">
    <citation type="submission" date="2014-09" db="EMBL/GenBank/DDBJ databases">
        <title>Sporocytophaga myxococcoides PG-01 genome sequencing.</title>
        <authorList>
            <person name="Liu L."/>
            <person name="Gao P.J."/>
            <person name="Chen G.J."/>
            <person name="Wang L.S."/>
        </authorList>
    </citation>
    <scope>NUCLEOTIDE SEQUENCE [LARGE SCALE GENOMIC DNA]</scope>
    <source>
        <strain evidence="2 3">PG-01</strain>
    </source>
</reference>
<dbReference type="Proteomes" id="UP000030185">
    <property type="component" value="Unassembled WGS sequence"/>
</dbReference>
<dbReference type="InterPro" id="IPR026444">
    <property type="entry name" value="Secre_tail"/>
</dbReference>
<keyword evidence="1" id="KW-0732">Signal</keyword>
<protein>
    <recommendedName>
        <fullName evidence="4">Secretion system C-terminal sorting domain-containing protein</fullName>
    </recommendedName>
</protein>
<name>A0A098LCS3_9BACT</name>